<keyword evidence="2" id="KW-1185">Reference proteome</keyword>
<evidence type="ECO:0000313" key="2">
    <source>
        <dbReference type="Proteomes" id="UP000683511"/>
    </source>
</evidence>
<name>A0A975Y4T7_9NOST</name>
<dbReference type="InterPro" id="IPR011009">
    <property type="entry name" value="Kinase-like_dom_sf"/>
</dbReference>
<evidence type="ECO:0000313" key="1">
    <source>
        <dbReference type="EMBL" id="QXE23521.1"/>
    </source>
</evidence>
<dbReference type="KEGG" id="rsin:B6N60_02211"/>
<dbReference type="EMBL" id="CP021056">
    <property type="protein sequence ID" value="QXE23521.1"/>
    <property type="molecule type" value="Genomic_DNA"/>
</dbReference>
<sequence>MKIILSDQNVFEYLISQGLCTAQDASLSTIELKAAKNFNLLISLPNGQKLLVKQERVNRDGKTIGEFESEWQVHNLCQSFPELSHLCSSLSEAVLFDEENSILVFNYLNEYRDLGNFYAYENIFPSEISRSIGTTLASIHSLTFHRQDYRRFLEKSGEIVDIIPNLARGLDKITPEVFGKLPGEGLKFFTLYQRYDNLGQAIADLSAAFKPCCLTHNDLKLNNILLALNWEQNILPSTIFTEGTIRFIDWERANWGDPASDLGAIIASYLQIWLYSMVASKTIPIEECLRLAAVPLQLIQPSLRALVTGYLAEFPSIFEDRPNFLSLVLQFSGFALIRSIQATLQHEKSFGNTGICILQVAKSLLCRPQASINTIFGMDAEELIATSLSLV</sequence>
<proteinExistence type="predicted"/>
<gene>
    <name evidence="1" type="ORF">B6N60_02211</name>
</gene>
<protein>
    <submittedName>
        <fullName evidence="1">Aminoglycoside phosphotransferase</fullName>
    </submittedName>
</protein>
<dbReference type="RefSeq" id="WP_190606638.1">
    <property type="nucleotide sequence ID" value="NZ_CP021056.1"/>
</dbReference>
<dbReference type="Pfam" id="PF01633">
    <property type="entry name" value="Choline_kinase"/>
    <property type="match status" value="1"/>
</dbReference>
<organism evidence="1 2">
    <name type="scientific">Richelia sinica FACHB-800</name>
    <dbReference type="NCBI Taxonomy" id="1357546"/>
    <lineage>
        <taxon>Bacteria</taxon>
        <taxon>Bacillati</taxon>
        <taxon>Cyanobacteriota</taxon>
        <taxon>Cyanophyceae</taxon>
        <taxon>Nostocales</taxon>
        <taxon>Nostocaceae</taxon>
        <taxon>Richelia</taxon>
    </lineage>
</organism>
<accession>A0A975Y4T7</accession>
<dbReference type="SUPFAM" id="SSF56112">
    <property type="entry name" value="Protein kinase-like (PK-like)"/>
    <property type="match status" value="1"/>
</dbReference>
<dbReference type="Gene3D" id="3.90.1200.10">
    <property type="match status" value="1"/>
</dbReference>
<reference evidence="1" key="1">
    <citation type="submission" date="2017-04" db="EMBL/GenBank/DDBJ databases">
        <title>Genome deletions in a multicellular cyanobacterial endosymbiont for morphological adaptation in marine diatoms.</title>
        <authorList>
            <person name="Wang Y."/>
            <person name="Gao H."/>
            <person name="Li R."/>
            <person name="Xu X."/>
        </authorList>
    </citation>
    <scope>NUCLEOTIDE SEQUENCE</scope>
    <source>
        <strain evidence="1">FACHB 800</strain>
    </source>
</reference>
<dbReference type="Proteomes" id="UP000683511">
    <property type="component" value="Chromosome"/>
</dbReference>
<dbReference type="AlphaFoldDB" id="A0A975Y4T7"/>